<evidence type="ECO:0000313" key="3">
    <source>
        <dbReference type="Proteomes" id="UP000315385"/>
    </source>
</evidence>
<comment type="caution">
    <text evidence="2">The sequence shown here is derived from an EMBL/GenBank/DDBJ whole genome shotgun (WGS) entry which is preliminary data.</text>
</comment>
<feature type="compositionally biased region" description="Basic and acidic residues" evidence="1">
    <location>
        <begin position="110"/>
        <end position="120"/>
    </location>
</feature>
<sequence>MSYLCPVCEAPFGGGEPLADHLAVTAILHGGDHEAWLDETVADWDGLSSAELGERVVDHAETTDDHEHIGEHSHSEPEQASGLPNGIDSGASTRNAGDSTLDADAQAIIEEARELTREMQGDDEQQES</sequence>
<name>A0A544QRY3_9EURY</name>
<dbReference type="AlphaFoldDB" id="A0A544QRY3"/>
<evidence type="ECO:0000256" key="1">
    <source>
        <dbReference type="SAM" id="MobiDB-lite"/>
    </source>
</evidence>
<evidence type="ECO:0000313" key="2">
    <source>
        <dbReference type="EMBL" id="TQQ82210.1"/>
    </source>
</evidence>
<keyword evidence="3" id="KW-1185">Reference proteome</keyword>
<organism evidence="2 3">
    <name type="scientific">Halonotius roseus</name>
    <dbReference type="NCBI Taxonomy" id="2511997"/>
    <lineage>
        <taxon>Archaea</taxon>
        <taxon>Methanobacteriati</taxon>
        <taxon>Methanobacteriota</taxon>
        <taxon>Stenosarchaea group</taxon>
        <taxon>Halobacteria</taxon>
        <taxon>Halobacteriales</taxon>
        <taxon>Haloferacaceae</taxon>
        <taxon>Halonotius</taxon>
    </lineage>
</organism>
<dbReference type="RefSeq" id="WP_142442859.1">
    <property type="nucleotide sequence ID" value="NZ_SESI01000001.1"/>
</dbReference>
<protein>
    <submittedName>
        <fullName evidence="2">Uncharacterized protein</fullName>
    </submittedName>
</protein>
<accession>A0A544QRY3</accession>
<reference evidence="2 3" key="1">
    <citation type="submission" date="2019-02" db="EMBL/GenBank/DDBJ databases">
        <title>Halonotius sp. a new haloqrchaeon isolated from saline water.</title>
        <authorList>
            <person name="Duran-Viseras A."/>
            <person name="Sanchez-Porro C."/>
            <person name="Ventosa A."/>
        </authorList>
    </citation>
    <scope>NUCLEOTIDE SEQUENCE [LARGE SCALE GENOMIC DNA]</scope>
    <source>
        <strain evidence="2 3">F9-27</strain>
    </source>
</reference>
<dbReference type="InterPro" id="IPR043833">
    <property type="entry name" value="DUF5810"/>
</dbReference>
<dbReference type="Proteomes" id="UP000315385">
    <property type="component" value="Unassembled WGS sequence"/>
</dbReference>
<feature type="compositionally biased region" description="Basic and acidic residues" evidence="1">
    <location>
        <begin position="53"/>
        <end position="77"/>
    </location>
</feature>
<dbReference type="EMBL" id="SESI01000001">
    <property type="protein sequence ID" value="TQQ82210.1"/>
    <property type="molecule type" value="Genomic_DNA"/>
</dbReference>
<gene>
    <name evidence="2" type="ORF">EWF95_04535</name>
</gene>
<dbReference type="OrthoDB" id="342503at2157"/>
<proteinExistence type="predicted"/>
<feature type="region of interest" description="Disordered" evidence="1">
    <location>
        <begin position="53"/>
        <end position="128"/>
    </location>
</feature>
<dbReference type="Pfam" id="PF19126">
    <property type="entry name" value="DUF5810"/>
    <property type="match status" value="1"/>
</dbReference>